<dbReference type="SUPFAM" id="SSF55031">
    <property type="entry name" value="Bacterial exopeptidase dimerisation domain"/>
    <property type="match status" value="1"/>
</dbReference>
<dbReference type="NCBIfam" id="TIGR01891">
    <property type="entry name" value="amidohydrolases"/>
    <property type="match status" value="1"/>
</dbReference>
<protein>
    <recommendedName>
        <fullName evidence="1">Peptidase M20 domain-containing protein 2</fullName>
    </recommendedName>
</protein>
<dbReference type="Pfam" id="PF07687">
    <property type="entry name" value="M20_dimer"/>
    <property type="match status" value="1"/>
</dbReference>
<dbReference type="Gene3D" id="3.30.70.360">
    <property type="match status" value="1"/>
</dbReference>
<proteinExistence type="inferred from homology"/>
<dbReference type="PANTHER" id="PTHR30575:SF0">
    <property type="entry name" value="XAA-ARG DIPEPTIDASE"/>
    <property type="match status" value="1"/>
</dbReference>
<dbReference type="InterPro" id="IPR052030">
    <property type="entry name" value="Peptidase_M20/M20A_hydrolases"/>
</dbReference>
<dbReference type="CDD" id="cd05672">
    <property type="entry name" value="M20_ACY1L2-like"/>
    <property type="match status" value="1"/>
</dbReference>
<accession>A0ABU3R735</accession>
<comment type="similarity">
    <text evidence="1">Belongs to the peptidase M20A family.</text>
</comment>
<dbReference type="PANTHER" id="PTHR30575">
    <property type="entry name" value="PEPTIDASE M20"/>
    <property type="match status" value="1"/>
</dbReference>
<dbReference type="PIRSF" id="PIRSF037226">
    <property type="entry name" value="Amidohydrolase_ACY1L2_prd"/>
    <property type="match status" value="1"/>
</dbReference>
<evidence type="ECO:0000313" key="3">
    <source>
        <dbReference type="EMBL" id="MDU0200084.1"/>
    </source>
</evidence>
<sequence>MMQENLDVIKSKQQIEQAVDSLDEQLRRISMQIHANPELSFHEHQAKMWLVEPLLEAGFEVEQGIAGLETSFRATWEGQPGGPTIALLAEYDALPAIGHACGHNLIGTASVGAALALKEAHPDLPGKIVVLGTPAEEEGGGKIIMCNEGIFDDIDAVMMCHPQNKTMVLRGALACVDATFTFHGKQAHASSSPEKGISALDALINAFVAINSIRQFVKEDVRIHGIITKGGDAPNVVPELCEAVFILRASTVEELKIVREKVYRAVRSSAEGVGATVDITEGLIYAERNNNKALAQLFQTNLEQMGIEVSEPPQKGGVGSSDIGNVSQMTATIHPYIRLGDATTHTPEFAQMAGSEEGMIELNRAAKALALTAYDLCTDKSAMQNVRSEFTAWKQNREGGTGIE</sequence>
<dbReference type="InterPro" id="IPR017439">
    <property type="entry name" value="Amidohydrolase"/>
</dbReference>
<name>A0ABU3R735_9BACL</name>
<dbReference type="Proteomes" id="UP001260980">
    <property type="component" value="Unassembled WGS sequence"/>
</dbReference>
<dbReference type="SUPFAM" id="SSF53187">
    <property type="entry name" value="Zn-dependent exopeptidases"/>
    <property type="match status" value="1"/>
</dbReference>
<dbReference type="InterPro" id="IPR017144">
    <property type="entry name" value="Xaa-Arg_dipeptidase"/>
</dbReference>
<dbReference type="Gene3D" id="3.40.630.10">
    <property type="entry name" value="Zn peptidases"/>
    <property type="match status" value="1"/>
</dbReference>
<comment type="caution">
    <text evidence="3">The sequence shown here is derived from an EMBL/GenBank/DDBJ whole genome shotgun (WGS) entry which is preliminary data.</text>
</comment>
<evidence type="ECO:0000313" key="4">
    <source>
        <dbReference type="Proteomes" id="UP001260980"/>
    </source>
</evidence>
<evidence type="ECO:0000256" key="1">
    <source>
        <dbReference type="PIRNR" id="PIRNR037226"/>
    </source>
</evidence>
<dbReference type="EMBL" id="JAWCUD010000001">
    <property type="protein sequence ID" value="MDU0200084.1"/>
    <property type="molecule type" value="Genomic_DNA"/>
</dbReference>
<dbReference type="Pfam" id="PF01546">
    <property type="entry name" value="Peptidase_M20"/>
    <property type="match status" value="1"/>
</dbReference>
<evidence type="ECO:0000259" key="2">
    <source>
        <dbReference type="Pfam" id="PF07687"/>
    </source>
</evidence>
<keyword evidence="4" id="KW-1185">Reference proteome</keyword>
<dbReference type="InterPro" id="IPR036264">
    <property type="entry name" value="Bact_exopeptidase_dim_dom"/>
</dbReference>
<dbReference type="InterPro" id="IPR002933">
    <property type="entry name" value="Peptidase_M20"/>
</dbReference>
<dbReference type="InterPro" id="IPR011650">
    <property type="entry name" value="Peptidase_M20_dimer"/>
</dbReference>
<dbReference type="RefSeq" id="WP_315949415.1">
    <property type="nucleotide sequence ID" value="NZ_JAWCUD010000001.1"/>
</dbReference>
<organism evidence="3 4">
    <name type="scientific">Paenibacillus violae</name>
    <dbReference type="NCBI Taxonomy" id="3077234"/>
    <lineage>
        <taxon>Bacteria</taxon>
        <taxon>Bacillati</taxon>
        <taxon>Bacillota</taxon>
        <taxon>Bacilli</taxon>
        <taxon>Bacillales</taxon>
        <taxon>Paenibacillaceae</taxon>
        <taxon>Paenibacillus</taxon>
    </lineage>
</organism>
<gene>
    <name evidence="3" type="ORF">RQP52_03230</name>
</gene>
<reference evidence="3 4" key="1">
    <citation type="submission" date="2023-10" db="EMBL/GenBank/DDBJ databases">
        <title>Paenibacillus strain PFR10 Genome sequencing and assembly.</title>
        <authorList>
            <person name="Kim I."/>
        </authorList>
    </citation>
    <scope>NUCLEOTIDE SEQUENCE [LARGE SCALE GENOMIC DNA]</scope>
    <source>
        <strain evidence="3 4">PFR10</strain>
    </source>
</reference>
<feature type="domain" description="Peptidase M20 dimerisation" evidence="2">
    <location>
        <begin position="178"/>
        <end position="269"/>
    </location>
</feature>